<accession>A0AAD4PYC1</accession>
<protein>
    <recommendedName>
        <fullName evidence="5">Zn(2)-C6 fungal-type domain-containing protein</fullName>
    </recommendedName>
</protein>
<dbReference type="InterPro" id="IPR021858">
    <property type="entry name" value="Fun_TF"/>
</dbReference>
<dbReference type="SUPFAM" id="SSF57701">
    <property type="entry name" value="Zn2/Cys6 DNA-binding domain"/>
    <property type="match status" value="1"/>
</dbReference>
<dbReference type="AlphaFoldDB" id="A0AAD4PYC1"/>
<evidence type="ECO:0000256" key="3">
    <source>
        <dbReference type="ARBA" id="ARBA00023163"/>
    </source>
</evidence>
<dbReference type="GO" id="GO:0008270">
    <property type="term" value="F:zinc ion binding"/>
    <property type="evidence" value="ECO:0007669"/>
    <property type="project" value="InterPro"/>
</dbReference>
<keyword evidence="1" id="KW-0805">Transcription regulation</keyword>
<reference evidence="6" key="1">
    <citation type="submission" date="2021-12" db="EMBL/GenBank/DDBJ databases">
        <title>Convergent genome expansion in fungi linked to evolution of root-endophyte symbiosis.</title>
        <authorList>
            <consortium name="DOE Joint Genome Institute"/>
            <person name="Ke Y.-H."/>
            <person name="Bonito G."/>
            <person name="Liao H.-L."/>
            <person name="Looney B."/>
            <person name="Rojas-Flechas A."/>
            <person name="Nash J."/>
            <person name="Hameed K."/>
            <person name="Schadt C."/>
            <person name="Martin F."/>
            <person name="Crous P.W."/>
            <person name="Miettinen O."/>
            <person name="Magnuson J.K."/>
            <person name="Labbe J."/>
            <person name="Jacobson D."/>
            <person name="Doktycz M.J."/>
            <person name="Veneault-Fourrey C."/>
            <person name="Kuo A."/>
            <person name="Mondo S."/>
            <person name="Calhoun S."/>
            <person name="Riley R."/>
            <person name="Ohm R."/>
            <person name="LaButti K."/>
            <person name="Andreopoulos B."/>
            <person name="Pangilinan J."/>
            <person name="Nolan M."/>
            <person name="Tritt A."/>
            <person name="Clum A."/>
            <person name="Lipzen A."/>
            <person name="Daum C."/>
            <person name="Barry K."/>
            <person name="Grigoriev I.V."/>
            <person name="Vilgalys R."/>
        </authorList>
    </citation>
    <scope>NUCLEOTIDE SEQUENCE</scope>
    <source>
        <strain evidence="6">PMI_201</strain>
    </source>
</reference>
<dbReference type="GeneID" id="70241484"/>
<proteinExistence type="predicted"/>
<dbReference type="PROSITE" id="PS00463">
    <property type="entry name" value="ZN2_CY6_FUNGAL_1"/>
    <property type="match status" value="1"/>
</dbReference>
<evidence type="ECO:0000313" key="7">
    <source>
        <dbReference type="Proteomes" id="UP001201262"/>
    </source>
</evidence>
<dbReference type="Pfam" id="PF11951">
    <property type="entry name" value="Fungal_trans_2"/>
    <property type="match status" value="1"/>
</dbReference>
<dbReference type="SMART" id="SM00066">
    <property type="entry name" value="GAL4"/>
    <property type="match status" value="1"/>
</dbReference>
<dbReference type="EMBL" id="JAJTJA010000006">
    <property type="protein sequence ID" value="KAH8697589.1"/>
    <property type="molecule type" value="Genomic_DNA"/>
</dbReference>
<dbReference type="InterPro" id="IPR001138">
    <property type="entry name" value="Zn2Cys6_DnaBD"/>
</dbReference>
<gene>
    <name evidence="6" type="ORF">BGW36DRAFT_295630</name>
</gene>
<dbReference type="InterPro" id="IPR036864">
    <property type="entry name" value="Zn2-C6_fun-type_DNA-bd_sf"/>
</dbReference>
<sequence>MVGVGGRSKACDNCRRRRVKCDERKPKCERCAKAKLECGGYQEMTIIQFDGRQRRKLSPSLDSNISATTRSALLPIKEFVRSDWTLGAHLPICTDDIFVEYTRSRLLQGQEVDDPVVLPSTVDRPLVQKSFLALSTTFFGLEHKEKELVSQGFRRYGVALEYLRQAVGDPSRYTSFDLIESIMVMSLFEFLISENENGWISHALGLEKIMALRGPESFKKYPEIIMLQNSRMCIILASILLRRRTILSQPEWKSIPWSLEPQAKSGMQFLVDILADFPELFVEKEDIVSNNSFDYRVMKWGHLRSKVDHVLHQLADWEQDWNMKNPGCCRQVPAPPTTPTVINALGLSIPAWETIIEYESLYHANTVIVYNATLIMAQRLAQTIAFSGELHHPSALNAAELSDRNLAAGLIICRSIEYHLESMRKGAGSFFLLFPLRMAHDAIGNSNSIIGAWLQDVLQEIQDGKSGRWATAKYLLDLQPQLNGKKATGI</sequence>
<evidence type="ECO:0000256" key="1">
    <source>
        <dbReference type="ARBA" id="ARBA00023015"/>
    </source>
</evidence>
<dbReference type="InterPro" id="IPR053178">
    <property type="entry name" value="Osmoadaptation_assoc"/>
</dbReference>
<dbReference type="PROSITE" id="PS50048">
    <property type="entry name" value="ZN2_CY6_FUNGAL_2"/>
    <property type="match status" value="1"/>
</dbReference>
<evidence type="ECO:0000259" key="5">
    <source>
        <dbReference type="PROSITE" id="PS50048"/>
    </source>
</evidence>
<keyword evidence="3" id="KW-0804">Transcription</keyword>
<evidence type="ECO:0000256" key="2">
    <source>
        <dbReference type="ARBA" id="ARBA00023125"/>
    </source>
</evidence>
<feature type="domain" description="Zn(2)-C6 fungal-type" evidence="5">
    <location>
        <begin position="10"/>
        <end position="38"/>
    </location>
</feature>
<dbReference type="Gene3D" id="4.10.240.10">
    <property type="entry name" value="Zn(2)-C6 fungal-type DNA-binding domain"/>
    <property type="match status" value="1"/>
</dbReference>
<dbReference type="GO" id="GO:0003677">
    <property type="term" value="F:DNA binding"/>
    <property type="evidence" value="ECO:0007669"/>
    <property type="project" value="UniProtKB-KW"/>
</dbReference>
<dbReference type="PANTHER" id="PTHR38111:SF2">
    <property type="entry name" value="FINGER DOMAIN PROTEIN, PUTATIVE (AFU_ORTHOLOGUE AFUA_1G01560)-RELATED"/>
    <property type="match status" value="1"/>
</dbReference>
<dbReference type="Proteomes" id="UP001201262">
    <property type="component" value="Unassembled WGS sequence"/>
</dbReference>
<dbReference type="RefSeq" id="XP_046072290.1">
    <property type="nucleotide sequence ID" value="XM_046211197.1"/>
</dbReference>
<keyword evidence="2" id="KW-0238">DNA-binding</keyword>
<organism evidence="6 7">
    <name type="scientific">Talaromyces proteolyticus</name>
    <dbReference type="NCBI Taxonomy" id="1131652"/>
    <lineage>
        <taxon>Eukaryota</taxon>
        <taxon>Fungi</taxon>
        <taxon>Dikarya</taxon>
        <taxon>Ascomycota</taxon>
        <taxon>Pezizomycotina</taxon>
        <taxon>Eurotiomycetes</taxon>
        <taxon>Eurotiomycetidae</taxon>
        <taxon>Eurotiales</taxon>
        <taxon>Trichocomaceae</taxon>
        <taxon>Talaromyces</taxon>
        <taxon>Talaromyces sect. Bacilispori</taxon>
    </lineage>
</organism>
<dbReference type="Pfam" id="PF00172">
    <property type="entry name" value="Zn_clus"/>
    <property type="match status" value="1"/>
</dbReference>
<dbReference type="PANTHER" id="PTHR38111">
    <property type="entry name" value="ZN(2)-C6 FUNGAL-TYPE DOMAIN-CONTAINING PROTEIN-RELATED"/>
    <property type="match status" value="1"/>
</dbReference>
<name>A0AAD4PYC1_9EURO</name>
<dbReference type="CDD" id="cd00067">
    <property type="entry name" value="GAL4"/>
    <property type="match status" value="1"/>
</dbReference>
<evidence type="ECO:0000256" key="4">
    <source>
        <dbReference type="ARBA" id="ARBA00023242"/>
    </source>
</evidence>
<comment type="caution">
    <text evidence="6">The sequence shown here is derived from an EMBL/GenBank/DDBJ whole genome shotgun (WGS) entry which is preliminary data.</text>
</comment>
<evidence type="ECO:0000313" key="6">
    <source>
        <dbReference type="EMBL" id="KAH8697589.1"/>
    </source>
</evidence>
<dbReference type="GO" id="GO:0000981">
    <property type="term" value="F:DNA-binding transcription factor activity, RNA polymerase II-specific"/>
    <property type="evidence" value="ECO:0007669"/>
    <property type="project" value="InterPro"/>
</dbReference>
<keyword evidence="4" id="KW-0539">Nucleus</keyword>
<keyword evidence="7" id="KW-1185">Reference proteome</keyword>